<dbReference type="NCBIfam" id="TIGR00084">
    <property type="entry name" value="ruvA"/>
    <property type="match status" value="1"/>
</dbReference>
<dbReference type="STRING" id="209880.SAMN02910343_00752"/>
<dbReference type="SMART" id="SM00278">
    <property type="entry name" value="HhH1"/>
    <property type="match status" value="2"/>
</dbReference>
<dbReference type="Pfam" id="PF07499">
    <property type="entry name" value="RuvA_C"/>
    <property type="match status" value="1"/>
</dbReference>
<keyword evidence="8" id="KW-0378">Hydrolase</keyword>
<dbReference type="HAMAP" id="MF_00031">
    <property type="entry name" value="DNA_HJ_migration_RuvA"/>
    <property type="match status" value="1"/>
</dbReference>
<evidence type="ECO:0000313" key="9">
    <source>
        <dbReference type="Proteomes" id="UP000199689"/>
    </source>
</evidence>
<keyword evidence="2 6" id="KW-0227">DNA damage</keyword>
<dbReference type="GeneID" id="87755784"/>
<evidence type="ECO:0000313" key="8">
    <source>
        <dbReference type="EMBL" id="SDA47275.1"/>
    </source>
</evidence>
<dbReference type="OrthoDB" id="5293449at2"/>
<dbReference type="InterPro" id="IPR013849">
    <property type="entry name" value="DNA_helicase_Holl-junc_RuvA_I"/>
</dbReference>
<dbReference type="SUPFAM" id="SSF47781">
    <property type="entry name" value="RuvA domain 2-like"/>
    <property type="match status" value="1"/>
</dbReference>
<dbReference type="InterPro" id="IPR012340">
    <property type="entry name" value="NA-bd_OB-fold"/>
</dbReference>
<dbReference type="SUPFAM" id="SSF50249">
    <property type="entry name" value="Nucleic acid-binding proteins"/>
    <property type="match status" value="1"/>
</dbReference>
<evidence type="ECO:0000256" key="3">
    <source>
        <dbReference type="ARBA" id="ARBA00023125"/>
    </source>
</evidence>
<evidence type="ECO:0000256" key="4">
    <source>
        <dbReference type="ARBA" id="ARBA00023172"/>
    </source>
</evidence>
<evidence type="ECO:0000256" key="2">
    <source>
        <dbReference type="ARBA" id="ARBA00022763"/>
    </source>
</evidence>
<dbReference type="Gene3D" id="1.10.150.20">
    <property type="entry name" value="5' to 3' exonuclease, C-terminal subdomain"/>
    <property type="match status" value="1"/>
</dbReference>
<comment type="function">
    <text evidence="6">The RuvA-RuvB-RuvC complex processes Holliday junction (HJ) DNA during genetic recombination and DNA repair, while the RuvA-RuvB complex plays an important role in the rescue of blocked DNA replication forks via replication fork reversal (RFR). RuvA specifically binds to HJ cruciform DNA, conferring on it an open structure. The RuvB hexamer acts as an ATP-dependent pump, pulling dsDNA into and through the RuvAB complex. HJ branch migration allows RuvC to scan DNA until it finds its consensus sequence, where it cleaves and resolves the cruciform DNA.</text>
</comment>
<comment type="subcellular location">
    <subcellularLocation>
        <location evidence="6">Cytoplasm</location>
    </subcellularLocation>
</comment>
<evidence type="ECO:0000256" key="5">
    <source>
        <dbReference type="ARBA" id="ARBA00023204"/>
    </source>
</evidence>
<accession>A0A1G5VQE8</accession>
<comment type="subunit">
    <text evidence="6">Homotetramer. Forms an RuvA(8)-RuvB(12)-Holliday junction (HJ) complex. HJ DNA is sandwiched between 2 RuvA tetramers; dsDNA enters through RuvA and exits via RuvB. An RuvB hexamer assembles on each DNA strand where it exits the tetramer. Each RuvB hexamer is contacted by two RuvA subunits (via domain III) on 2 adjacent RuvB subunits; this complex drives branch migration. In the full resolvosome a probable DNA-RuvA(4)-RuvB(12)-RuvC(2) complex forms which resolves the HJ.</text>
</comment>
<dbReference type="GO" id="GO:0006281">
    <property type="term" value="P:DNA repair"/>
    <property type="evidence" value="ECO:0007669"/>
    <property type="project" value="UniProtKB-UniRule"/>
</dbReference>
<dbReference type="GO" id="GO:0009378">
    <property type="term" value="F:four-way junction helicase activity"/>
    <property type="evidence" value="ECO:0007669"/>
    <property type="project" value="InterPro"/>
</dbReference>
<reference evidence="8 9" key="1">
    <citation type="submission" date="2016-10" db="EMBL/GenBank/DDBJ databases">
        <authorList>
            <person name="de Groot N.N."/>
        </authorList>
    </citation>
    <scope>NUCLEOTIDE SEQUENCE [LARGE SCALE GENOMIC DNA]</scope>
    <source>
        <strain evidence="8 9">DSM 15230</strain>
    </source>
</reference>
<dbReference type="GO" id="GO:0009379">
    <property type="term" value="C:Holliday junction helicase complex"/>
    <property type="evidence" value="ECO:0007669"/>
    <property type="project" value="InterPro"/>
</dbReference>
<feature type="domain" description="Helix-hairpin-helix DNA-binding motif class 1" evidence="7">
    <location>
        <begin position="72"/>
        <end position="91"/>
    </location>
</feature>
<keyword evidence="3 6" id="KW-0238">DNA-binding</keyword>
<sequence length="204" mass="22229">MIGYIKGKITALFDRMCFIETAGVGYRVFITDIDHDELQTGEESRLYIHMAVREDAITLYGFLSRETYEAFLSLLTVSKIGPKAAMSILSVMTPGTLAIAVQNRNISALTKIPGIGKKTAERMLVELKDKLKGFVPAGEVTADVAEPAIASGIEEEVMNALRSLGYMPEEVAAVIHRVALEHPEFTDAGPMIGAVLRELGKERG</sequence>
<dbReference type="AlphaFoldDB" id="A0A1G5VQE8"/>
<dbReference type="Gene3D" id="2.40.50.140">
    <property type="entry name" value="Nucleic acid-binding proteins"/>
    <property type="match status" value="1"/>
</dbReference>
<dbReference type="GO" id="GO:0005737">
    <property type="term" value="C:cytoplasm"/>
    <property type="evidence" value="ECO:0007669"/>
    <property type="project" value="UniProtKB-SubCell"/>
</dbReference>
<dbReference type="InterPro" id="IPR010994">
    <property type="entry name" value="RuvA_2-like"/>
</dbReference>
<dbReference type="GO" id="GO:0005524">
    <property type="term" value="F:ATP binding"/>
    <property type="evidence" value="ECO:0007669"/>
    <property type="project" value="InterPro"/>
</dbReference>
<keyword evidence="4 6" id="KW-0233">DNA recombination</keyword>
<keyword evidence="9" id="KW-1185">Reference proteome</keyword>
<dbReference type="InterPro" id="IPR000085">
    <property type="entry name" value="RuvA"/>
</dbReference>
<protein>
    <recommendedName>
        <fullName evidence="6">Holliday junction branch migration complex subunit RuvA</fullName>
    </recommendedName>
</protein>
<dbReference type="InterPro" id="IPR011114">
    <property type="entry name" value="RuvA_C"/>
</dbReference>
<dbReference type="EMBL" id="FMXA01000008">
    <property type="protein sequence ID" value="SDA47275.1"/>
    <property type="molecule type" value="Genomic_DNA"/>
</dbReference>
<evidence type="ECO:0000259" key="7">
    <source>
        <dbReference type="SMART" id="SM00278"/>
    </source>
</evidence>
<dbReference type="GO" id="GO:0000400">
    <property type="term" value="F:four-way junction DNA binding"/>
    <property type="evidence" value="ECO:0007669"/>
    <property type="project" value="UniProtKB-UniRule"/>
</dbReference>
<dbReference type="Proteomes" id="UP000199689">
    <property type="component" value="Unassembled WGS sequence"/>
</dbReference>
<gene>
    <name evidence="6" type="primary">ruvA</name>
    <name evidence="8" type="ORF">SAMN02910343_00752</name>
</gene>
<proteinExistence type="inferred from homology"/>
<feature type="region of interest" description="Domain III" evidence="6">
    <location>
        <begin position="151"/>
        <end position="204"/>
    </location>
</feature>
<dbReference type="GO" id="GO:0006310">
    <property type="term" value="P:DNA recombination"/>
    <property type="evidence" value="ECO:0007669"/>
    <property type="project" value="UniProtKB-UniRule"/>
</dbReference>
<dbReference type="InterPro" id="IPR003583">
    <property type="entry name" value="Hlx-hairpin-Hlx_DNA-bd_motif"/>
</dbReference>
<evidence type="ECO:0000256" key="6">
    <source>
        <dbReference type="HAMAP-Rule" id="MF_00031"/>
    </source>
</evidence>
<comment type="caution">
    <text evidence="6">Lacks conserved residue(s) required for the propagation of feature annotation.</text>
</comment>
<keyword evidence="8" id="KW-0547">Nucleotide-binding</keyword>
<dbReference type="RefSeq" id="WP_091364005.1">
    <property type="nucleotide sequence ID" value="NZ_FMXA01000008.1"/>
</dbReference>
<keyword evidence="1 6" id="KW-0963">Cytoplasm</keyword>
<dbReference type="Pfam" id="PF14520">
    <property type="entry name" value="HHH_5"/>
    <property type="match status" value="1"/>
</dbReference>
<dbReference type="GO" id="GO:0048476">
    <property type="term" value="C:Holliday junction resolvase complex"/>
    <property type="evidence" value="ECO:0007669"/>
    <property type="project" value="UniProtKB-UniRule"/>
</dbReference>
<dbReference type="Pfam" id="PF01330">
    <property type="entry name" value="RuvA_N"/>
    <property type="match status" value="1"/>
</dbReference>
<evidence type="ECO:0000256" key="1">
    <source>
        <dbReference type="ARBA" id="ARBA00022490"/>
    </source>
</evidence>
<keyword evidence="8" id="KW-0347">Helicase</keyword>
<comment type="domain">
    <text evidence="6">Has three domains with a flexible linker between the domains II and III and assumes an 'L' shape. Domain III is highly mobile and contacts RuvB.</text>
</comment>
<keyword evidence="5 6" id="KW-0234">DNA repair</keyword>
<feature type="domain" description="Helix-hairpin-helix DNA-binding motif class 1" evidence="7">
    <location>
        <begin position="107"/>
        <end position="126"/>
    </location>
</feature>
<organism evidence="8 9">
    <name type="scientific">Allisonella histaminiformans</name>
    <dbReference type="NCBI Taxonomy" id="209880"/>
    <lineage>
        <taxon>Bacteria</taxon>
        <taxon>Bacillati</taxon>
        <taxon>Bacillota</taxon>
        <taxon>Negativicutes</taxon>
        <taxon>Veillonellales</taxon>
        <taxon>Veillonellaceae</taxon>
        <taxon>Allisonella</taxon>
    </lineage>
</organism>
<name>A0A1G5VQE8_9FIRM</name>
<comment type="similarity">
    <text evidence="6">Belongs to the RuvA family.</text>
</comment>
<keyword evidence="8" id="KW-0067">ATP-binding</keyword>